<feature type="domain" description="S1 motif" evidence="5">
    <location>
        <begin position="115"/>
        <end position="179"/>
    </location>
</feature>
<feature type="domain" description="S1 motif" evidence="5">
    <location>
        <begin position="27"/>
        <end position="97"/>
    </location>
</feature>
<dbReference type="InterPro" id="IPR050437">
    <property type="entry name" value="Ribos_protein_bS1-like"/>
</dbReference>
<evidence type="ECO:0000259" key="5">
    <source>
        <dbReference type="PROSITE" id="PS50126"/>
    </source>
</evidence>
<evidence type="ECO:0000256" key="2">
    <source>
        <dbReference type="ARBA" id="ARBA00022980"/>
    </source>
</evidence>
<organism evidence="6 7">
    <name type="scientific">Limnoraphis robusta CS-951</name>
    <dbReference type="NCBI Taxonomy" id="1637645"/>
    <lineage>
        <taxon>Bacteria</taxon>
        <taxon>Bacillati</taxon>
        <taxon>Cyanobacteriota</taxon>
        <taxon>Cyanophyceae</taxon>
        <taxon>Oscillatoriophycideae</taxon>
        <taxon>Oscillatoriales</taxon>
        <taxon>Sirenicapillariaceae</taxon>
        <taxon>Limnoraphis</taxon>
    </lineage>
</organism>
<proteinExistence type="inferred from homology"/>
<comment type="function">
    <text evidence="4">Binds mRNA; thus facilitating recognition of the initiation point. It is needed to translate mRNA with a short Shine-Dalgarno (SD) purine-rich sequence.</text>
</comment>
<evidence type="ECO:0000256" key="3">
    <source>
        <dbReference type="ARBA" id="ARBA00023274"/>
    </source>
</evidence>
<dbReference type="SUPFAM" id="SSF50249">
    <property type="entry name" value="Nucleic acid-binding proteins"/>
    <property type="match status" value="3"/>
</dbReference>
<dbReference type="OrthoDB" id="9804077at2"/>
<protein>
    <submittedName>
        <fullName evidence="6">30S ribosomal protein S1</fullName>
    </submittedName>
</protein>
<gene>
    <name evidence="6" type="ORF">WN50_37960</name>
</gene>
<keyword evidence="2 6" id="KW-0689">Ribosomal protein</keyword>
<dbReference type="EMBL" id="LATL02000267">
    <property type="protein sequence ID" value="KMW70089.1"/>
    <property type="molecule type" value="Genomic_DNA"/>
</dbReference>
<accession>A0A0J9HLL5</accession>
<dbReference type="AlphaFoldDB" id="A0A0J9HLL5"/>
<sequence length="295" mass="33307">MNTKNTSFSLDDFAKALEQHDYDLRKGQVVRGQIFEYASDGVYVDIIGGKSPGFLPRREASLADVEDLSEILPLREEREFLVIREQNAEGQVLLSIRQLELDQVWDRLSESQTHNQSFQVRVTGMNRGGVTVEFDSLRGFIPRSHLIEKDDLNSLIDQLLTVNILELDRDRNKLVFSQRMASESVSFGQLQVGQLIEGKVSSVKPFGVFVDLDGVTGLIHIKEVSQKYIDSLPNLFPVGQLVKAMIIDLEEGRRRVSLSTRLLENYPGEIVDKFPEVMDSAEARAERAKKLIIAS</sequence>
<dbReference type="GO" id="GO:0003735">
    <property type="term" value="F:structural constituent of ribosome"/>
    <property type="evidence" value="ECO:0007669"/>
    <property type="project" value="TreeGrafter"/>
</dbReference>
<dbReference type="SMART" id="SM00316">
    <property type="entry name" value="S1"/>
    <property type="match status" value="3"/>
</dbReference>
<dbReference type="PANTHER" id="PTHR10724">
    <property type="entry name" value="30S RIBOSOMAL PROTEIN S1"/>
    <property type="match status" value="1"/>
</dbReference>
<dbReference type="GO" id="GO:0003729">
    <property type="term" value="F:mRNA binding"/>
    <property type="evidence" value="ECO:0007669"/>
    <property type="project" value="TreeGrafter"/>
</dbReference>
<feature type="domain" description="S1 motif" evidence="5">
    <location>
        <begin position="193"/>
        <end position="261"/>
    </location>
</feature>
<dbReference type="GO" id="GO:1990904">
    <property type="term" value="C:ribonucleoprotein complex"/>
    <property type="evidence" value="ECO:0007669"/>
    <property type="project" value="UniProtKB-KW"/>
</dbReference>
<dbReference type="PROSITE" id="PS50126">
    <property type="entry name" value="S1"/>
    <property type="match status" value="3"/>
</dbReference>
<evidence type="ECO:0000256" key="1">
    <source>
        <dbReference type="ARBA" id="ARBA00006767"/>
    </source>
</evidence>
<comment type="similarity">
    <text evidence="1">Belongs to the bacterial ribosomal protein bS1 family.</text>
</comment>
<dbReference type="GO" id="GO:0005840">
    <property type="term" value="C:ribosome"/>
    <property type="evidence" value="ECO:0007669"/>
    <property type="project" value="UniProtKB-KW"/>
</dbReference>
<dbReference type="PATRIC" id="fig|1637645.4.peg.5311"/>
<dbReference type="CDD" id="cd04465">
    <property type="entry name" value="S1_RPS1_repeat_ec2_hs2"/>
    <property type="match status" value="1"/>
</dbReference>
<name>A0A0J9HLL5_9CYAN</name>
<evidence type="ECO:0000256" key="4">
    <source>
        <dbReference type="ARBA" id="ARBA00025604"/>
    </source>
</evidence>
<dbReference type="RefSeq" id="WP_049560832.1">
    <property type="nucleotide sequence ID" value="NZ_LATL02000267.1"/>
</dbReference>
<dbReference type="Gene3D" id="2.40.50.140">
    <property type="entry name" value="Nucleic acid-binding proteins"/>
    <property type="match status" value="3"/>
</dbReference>
<dbReference type="InterPro" id="IPR012340">
    <property type="entry name" value="NA-bd_OB-fold"/>
</dbReference>
<dbReference type="FunFam" id="2.40.50.140:FF:000103">
    <property type="entry name" value="protein RRP5 homolog"/>
    <property type="match status" value="1"/>
</dbReference>
<dbReference type="CDD" id="cd05687">
    <property type="entry name" value="S1_RPS1_repeat_ec1_hs1"/>
    <property type="match status" value="1"/>
</dbReference>
<dbReference type="PANTHER" id="PTHR10724:SF7">
    <property type="entry name" value="SMALL RIBOSOMAL SUBUNIT PROTEIN BS1C"/>
    <property type="match status" value="1"/>
</dbReference>
<reference evidence="6 7" key="1">
    <citation type="submission" date="2015-06" db="EMBL/GenBank/DDBJ databases">
        <title>Draft genome assembly of filamentous brackish cyanobacterium Limnoraphis robusta strain CS-951.</title>
        <authorList>
            <person name="Willis A."/>
            <person name="Parks M."/>
            <person name="Burford M.A."/>
        </authorList>
    </citation>
    <scope>NUCLEOTIDE SEQUENCE [LARGE SCALE GENOMIC DNA]</scope>
    <source>
        <strain evidence="6 7">CS-951</strain>
    </source>
</reference>
<dbReference type="InterPro" id="IPR003029">
    <property type="entry name" value="S1_domain"/>
</dbReference>
<comment type="caution">
    <text evidence="6">The sequence shown here is derived from an EMBL/GenBank/DDBJ whole genome shotgun (WGS) entry which is preliminary data.</text>
</comment>
<evidence type="ECO:0000313" key="6">
    <source>
        <dbReference type="EMBL" id="KMW70089.1"/>
    </source>
</evidence>
<dbReference type="GO" id="GO:0006412">
    <property type="term" value="P:translation"/>
    <property type="evidence" value="ECO:0007669"/>
    <property type="project" value="TreeGrafter"/>
</dbReference>
<evidence type="ECO:0000313" key="7">
    <source>
        <dbReference type="Proteomes" id="UP000033607"/>
    </source>
</evidence>
<keyword evidence="3" id="KW-0687">Ribonucleoprotein</keyword>
<dbReference type="Proteomes" id="UP000033607">
    <property type="component" value="Unassembled WGS sequence"/>
</dbReference>
<dbReference type="Pfam" id="PF00575">
    <property type="entry name" value="S1"/>
    <property type="match status" value="3"/>
</dbReference>